<dbReference type="InterPro" id="IPR036291">
    <property type="entry name" value="NAD(P)-bd_dom_sf"/>
</dbReference>
<feature type="transmembrane region" description="Helical" evidence="3">
    <location>
        <begin position="38"/>
        <end position="61"/>
    </location>
</feature>
<evidence type="ECO:0000256" key="2">
    <source>
        <dbReference type="SAM" id="MobiDB-lite"/>
    </source>
</evidence>
<dbReference type="InterPro" id="IPR050721">
    <property type="entry name" value="Trk_Ktr_HKT_K-transport"/>
</dbReference>
<dbReference type="PANTHER" id="PTHR43833:SF9">
    <property type="entry name" value="POTASSIUM CHANNEL PROTEIN YUGO-RELATED"/>
    <property type="match status" value="1"/>
</dbReference>
<accession>A0A2H1L1H8</accession>
<comment type="subcellular location">
    <subcellularLocation>
        <location evidence="1">Cell membrane</location>
        <topology evidence="1">Multi-pass membrane protein</topology>
    </subcellularLocation>
</comment>
<evidence type="ECO:0000256" key="3">
    <source>
        <dbReference type="SAM" id="Phobius"/>
    </source>
</evidence>
<name>A0A2H1L1H8_9MICO</name>
<dbReference type="Pfam" id="PF07885">
    <property type="entry name" value="Ion_trans_2"/>
    <property type="match status" value="1"/>
</dbReference>
<dbReference type="EMBL" id="FXZM01000001">
    <property type="protein sequence ID" value="SMY10761.1"/>
    <property type="molecule type" value="Genomic_DNA"/>
</dbReference>
<dbReference type="Gene3D" id="3.30.70.1450">
    <property type="entry name" value="Regulator of K+ conductance, C-terminal domain"/>
    <property type="match status" value="1"/>
</dbReference>
<organism evidence="5 6">
    <name type="scientific">Brevibacterium jeotgali</name>
    <dbReference type="NCBI Taxonomy" id="1262550"/>
    <lineage>
        <taxon>Bacteria</taxon>
        <taxon>Bacillati</taxon>
        <taxon>Actinomycetota</taxon>
        <taxon>Actinomycetes</taxon>
        <taxon>Micrococcales</taxon>
        <taxon>Brevibacteriaceae</taxon>
        <taxon>Brevibacterium</taxon>
    </lineage>
</organism>
<keyword evidence="6" id="KW-1185">Reference proteome</keyword>
<dbReference type="Gene3D" id="3.40.50.720">
    <property type="entry name" value="NAD(P)-binding Rossmann-like Domain"/>
    <property type="match status" value="2"/>
</dbReference>
<dbReference type="InterPro" id="IPR003148">
    <property type="entry name" value="RCK_N"/>
</dbReference>
<feature type="compositionally biased region" description="Basic and acidic residues" evidence="2">
    <location>
        <begin position="1"/>
        <end position="22"/>
    </location>
</feature>
<feature type="domain" description="RCK N-terminal" evidence="4">
    <location>
        <begin position="339"/>
        <end position="479"/>
    </location>
</feature>
<dbReference type="InterPro" id="IPR013099">
    <property type="entry name" value="K_chnl_dom"/>
</dbReference>
<dbReference type="SUPFAM" id="SSF51735">
    <property type="entry name" value="NAD(P)-binding Rossmann-fold domains"/>
    <property type="match status" value="2"/>
</dbReference>
<feature type="transmembrane region" description="Helical" evidence="3">
    <location>
        <begin position="98"/>
        <end position="124"/>
    </location>
</feature>
<dbReference type="InterPro" id="IPR036721">
    <property type="entry name" value="RCK_C_sf"/>
</dbReference>
<dbReference type="SUPFAM" id="SSF116726">
    <property type="entry name" value="TrkA C-terminal domain-like"/>
    <property type="match status" value="1"/>
</dbReference>
<keyword evidence="3" id="KW-0472">Membrane</keyword>
<proteinExistence type="predicted"/>
<reference evidence="6" key="1">
    <citation type="submission" date="2017-03" db="EMBL/GenBank/DDBJ databases">
        <authorList>
            <person name="Monnet C."/>
        </authorList>
    </citation>
    <scope>NUCLEOTIDE SEQUENCE [LARGE SCALE GENOMIC DNA]</scope>
    <source>
        <strain evidence="6">SJ5-8</strain>
    </source>
</reference>
<evidence type="ECO:0000313" key="6">
    <source>
        <dbReference type="Proteomes" id="UP000234462"/>
    </source>
</evidence>
<sequence length="579" mass="63093">MIAHREMREKEDPSHDMEHTPHEPNAATMRQNRRRSRLMLWMTLGGIGMVSAYSAIFLLLMDREGRPQGWIDAVYWTITTMSTLGYGDITFSSSAGRLFSMLVLASGILLILVLLPFLFVQFIVRPWMEQRERSRAPRSVPEHLRGHLILVGFDAVTQTLIARAKRARTPSVVLVDDPADASRLHDEGYQVMVGPLDSPATYRKAGVERAVMVVSTQVDTTNTNVAFTVRQVNKTVKIAVTADKDASVDVLQLAGADHIFQLSSSLGRELASRAVGTRGHAHVVGSIGETLIAEAAVRGTPLVGLTLDQVTHQMGCPASILAIMQRGRLRPMGPDSRIDERAVLIVAGSREDLDTFNDQFQSPEGVESPVLILGGGRVGRAVAGALDDSRVPTTIVEKVPGRTPSDLTVVEGDASDIEVLQAAGLTAASAVVITSHDDDFNVYLTLYCRRLRPDLQIVSRATSERNVATLYRAGADSVLSYATIGATALWNELGRAHRVVIAEGNELFSVPRPRSLSGAALRDEKIHDTTGCHIVAAIDSDGTLQVETEDIPTEDLTHVVLLGDRHAERAFRNKYVKGR</sequence>
<dbReference type="Gene3D" id="1.10.287.70">
    <property type="match status" value="1"/>
</dbReference>
<feature type="transmembrane region" description="Helical" evidence="3">
    <location>
        <begin position="73"/>
        <end position="91"/>
    </location>
</feature>
<gene>
    <name evidence="5" type="ORF">BJEO58_00336</name>
</gene>
<feature type="region of interest" description="Disordered" evidence="2">
    <location>
        <begin position="1"/>
        <end position="29"/>
    </location>
</feature>
<dbReference type="PROSITE" id="PS51201">
    <property type="entry name" value="RCK_N"/>
    <property type="match status" value="2"/>
</dbReference>
<dbReference type="GO" id="GO:0006813">
    <property type="term" value="P:potassium ion transport"/>
    <property type="evidence" value="ECO:0007669"/>
    <property type="project" value="InterPro"/>
</dbReference>
<keyword evidence="3" id="KW-0812">Transmembrane</keyword>
<dbReference type="Proteomes" id="UP000234462">
    <property type="component" value="Unassembled WGS sequence"/>
</dbReference>
<evidence type="ECO:0000256" key="1">
    <source>
        <dbReference type="ARBA" id="ARBA00004651"/>
    </source>
</evidence>
<protein>
    <submittedName>
        <fullName evidence="5">Trk K+ transport system, NAD-binding component</fullName>
    </submittedName>
</protein>
<keyword evidence="3" id="KW-1133">Transmembrane helix</keyword>
<evidence type="ECO:0000313" key="5">
    <source>
        <dbReference type="EMBL" id="SMY10761.1"/>
    </source>
</evidence>
<dbReference type="Pfam" id="PF02254">
    <property type="entry name" value="TrkA_N"/>
    <property type="match status" value="2"/>
</dbReference>
<dbReference type="AlphaFoldDB" id="A0A2H1L1H8"/>
<feature type="domain" description="RCK N-terminal" evidence="4">
    <location>
        <begin position="145"/>
        <end position="260"/>
    </location>
</feature>
<dbReference type="PRINTS" id="PR00169">
    <property type="entry name" value="KCHANNEL"/>
</dbReference>
<evidence type="ECO:0000259" key="4">
    <source>
        <dbReference type="PROSITE" id="PS51201"/>
    </source>
</evidence>
<dbReference type="GO" id="GO:0005886">
    <property type="term" value="C:plasma membrane"/>
    <property type="evidence" value="ECO:0007669"/>
    <property type="project" value="UniProtKB-SubCell"/>
</dbReference>
<dbReference type="SUPFAM" id="SSF81324">
    <property type="entry name" value="Voltage-gated potassium channels"/>
    <property type="match status" value="1"/>
</dbReference>
<dbReference type="PANTHER" id="PTHR43833">
    <property type="entry name" value="POTASSIUM CHANNEL PROTEIN 2-RELATED-RELATED"/>
    <property type="match status" value="1"/>
</dbReference>